<evidence type="ECO:0000313" key="3">
    <source>
        <dbReference type="Proteomes" id="UP001498398"/>
    </source>
</evidence>
<name>A0ABR1JMU3_9AGAR</name>
<proteinExistence type="predicted"/>
<dbReference type="Proteomes" id="UP001498398">
    <property type="component" value="Unassembled WGS sequence"/>
</dbReference>
<protein>
    <recommendedName>
        <fullName evidence="4">PX domain-containing protein</fullName>
    </recommendedName>
</protein>
<gene>
    <name evidence="2" type="ORF">VKT23_006734</name>
</gene>
<feature type="region of interest" description="Disordered" evidence="1">
    <location>
        <begin position="533"/>
        <end position="575"/>
    </location>
</feature>
<accession>A0ABR1JMU3</accession>
<sequence>MITVQSGSPGVAILDGPMAHDNYKRAVYRAPPARFTVAMLPPSKQGSSIGFSMRVTPVLRGDRSSICSGGSSGSGGSNRSNVEYDVWRKWEDCLWFQDTLELEYSRMARMKRQRLLNGKGVKKDGFYMQDKASSWESLPPGPDPNSVAQDIHELIPKLTKKGTLFRPSQATIDQRNKELTAFVTELFKSDVPALLEELRSDRIVTDFFGYWRRDYDLDMKHSAVNGKPSRGRNSISSSVFSSYFSSSNLNVADSDSKSTISNSSSSPTSSSPKSPRISVTTEAYRYAKAQKQKQSRKEVDEKESPRHRVTSTMSTSSTSSDSSSSSRNSASSVTSVSTSTSIPEEASQRIPRLLLPSERFLNSLSETGTPSHSDSEGVVSGTARRPKKRSSRETLYRRSARIFTAPVGINEDDGLKTPTAAYYRAYRDSWQTTGSASTYLEGLNVTMPASPAHVFHKSRLSIGSIATFMTDSSADAVVSRSDIRTPISRQKLLSLGNRKSRPVSVYTVGDEGPWSDGDEDILDSYLFDQFPMPAHLFPPREDDENETATLEGDTKSEESGATESRAETPLGRRASISSYMTASDGQTVSEPPAIPPMSPVSPLMPPSPTFSVASSTAFSVSSAAISETSTAMSSPSRCSASSKSITIKAAHNKSIILLRIPRDTEFGEIRHKLQDKFVTQEKVPLSESFTIAYVSVIPDAMPKPVDEEEENRARSDSVSSMSGMQMSLVTCQEEWELALSSTESSKITLRILDTIS</sequence>
<feature type="compositionally biased region" description="Polar residues" evidence="1">
    <location>
        <begin position="360"/>
        <end position="372"/>
    </location>
</feature>
<keyword evidence="3" id="KW-1185">Reference proteome</keyword>
<evidence type="ECO:0000313" key="2">
    <source>
        <dbReference type="EMBL" id="KAK7463379.1"/>
    </source>
</evidence>
<dbReference type="Gene3D" id="3.30.1520.10">
    <property type="entry name" value="Phox-like domain"/>
    <property type="match status" value="1"/>
</dbReference>
<feature type="region of interest" description="Disordered" evidence="1">
    <location>
        <begin position="254"/>
        <end position="394"/>
    </location>
</feature>
<feature type="compositionally biased region" description="Low complexity" evidence="1">
    <location>
        <begin position="310"/>
        <end position="341"/>
    </location>
</feature>
<feature type="compositionally biased region" description="Low complexity" evidence="1">
    <location>
        <begin position="257"/>
        <end position="278"/>
    </location>
</feature>
<reference evidence="2 3" key="1">
    <citation type="submission" date="2024-01" db="EMBL/GenBank/DDBJ databases">
        <title>A draft genome for the cacao thread blight pathogen Marasmiellus scandens.</title>
        <authorList>
            <person name="Baruah I.K."/>
            <person name="Leung J."/>
            <person name="Bukari Y."/>
            <person name="Amoako-Attah I."/>
            <person name="Meinhardt L.W."/>
            <person name="Bailey B.A."/>
            <person name="Cohen S.P."/>
        </authorList>
    </citation>
    <scope>NUCLEOTIDE SEQUENCE [LARGE SCALE GENOMIC DNA]</scope>
    <source>
        <strain evidence="2 3">GH-19</strain>
    </source>
</reference>
<dbReference type="EMBL" id="JBANRG010000009">
    <property type="protein sequence ID" value="KAK7463379.1"/>
    <property type="molecule type" value="Genomic_DNA"/>
</dbReference>
<feature type="compositionally biased region" description="Basic and acidic residues" evidence="1">
    <location>
        <begin position="295"/>
        <end position="306"/>
    </location>
</feature>
<comment type="caution">
    <text evidence="2">The sequence shown here is derived from an EMBL/GenBank/DDBJ whole genome shotgun (WGS) entry which is preliminary data.</text>
</comment>
<organism evidence="2 3">
    <name type="scientific">Marasmiellus scandens</name>
    <dbReference type="NCBI Taxonomy" id="2682957"/>
    <lineage>
        <taxon>Eukaryota</taxon>
        <taxon>Fungi</taxon>
        <taxon>Dikarya</taxon>
        <taxon>Basidiomycota</taxon>
        <taxon>Agaricomycotina</taxon>
        <taxon>Agaricomycetes</taxon>
        <taxon>Agaricomycetidae</taxon>
        <taxon>Agaricales</taxon>
        <taxon>Marasmiineae</taxon>
        <taxon>Omphalotaceae</taxon>
        <taxon>Marasmiellus</taxon>
    </lineage>
</organism>
<evidence type="ECO:0000256" key="1">
    <source>
        <dbReference type="SAM" id="MobiDB-lite"/>
    </source>
</evidence>
<evidence type="ECO:0008006" key="4">
    <source>
        <dbReference type="Google" id="ProtNLM"/>
    </source>
</evidence>
<dbReference type="InterPro" id="IPR036871">
    <property type="entry name" value="PX_dom_sf"/>
</dbReference>